<organism evidence="2">
    <name type="scientific">viral metagenome</name>
    <dbReference type="NCBI Taxonomy" id="1070528"/>
    <lineage>
        <taxon>unclassified sequences</taxon>
        <taxon>metagenomes</taxon>
        <taxon>organismal metagenomes</taxon>
    </lineage>
</organism>
<feature type="compositionally biased region" description="Polar residues" evidence="1">
    <location>
        <begin position="1"/>
        <end position="10"/>
    </location>
</feature>
<feature type="region of interest" description="Disordered" evidence="1">
    <location>
        <begin position="42"/>
        <end position="73"/>
    </location>
</feature>
<dbReference type="EMBL" id="MN740153">
    <property type="protein sequence ID" value="QHT90375.1"/>
    <property type="molecule type" value="Genomic_DNA"/>
</dbReference>
<proteinExistence type="predicted"/>
<name>A0A6C0ID64_9ZZZZ</name>
<feature type="region of interest" description="Disordered" evidence="1">
    <location>
        <begin position="1"/>
        <end position="22"/>
    </location>
</feature>
<protein>
    <submittedName>
        <fullName evidence="2">Uncharacterized protein</fullName>
    </submittedName>
</protein>
<accession>A0A6C0ID64</accession>
<evidence type="ECO:0000313" key="2">
    <source>
        <dbReference type="EMBL" id="QHT90375.1"/>
    </source>
</evidence>
<sequence length="230" mass="26789">MEEIVENSNKSSHDICSEKYSGDLRSPSELVVQRLLGTEAPLPKPTILKNSKKIRSNSSGDLKSPPNSSGDLVDRISLEKNLNSMKDTDVDTDTETELASLSIPTPNTLKYLFRSHIPIDYLYDVLEKICVKNEKYYIIDFNSYRLLQFHELYTDFSERIIQAYKPSKQKYVTRTLTYNSFVTIVRHICRINGIPFDTKFNYQYSLYNIDYYIYFTYHPTPSLFPPMLSR</sequence>
<feature type="compositionally biased region" description="Polar residues" evidence="1">
    <location>
        <begin position="56"/>
        <end position="70"/>
    </location>
</feature>
<dbReference type="AlphaFoldDB" id="A0A6C0ID64"/>
<feature type="compositionally biased region" description="Basic and acidic residues" evidence="1">
    <location>
        <begin position="11"/>
        <end position="22"/>
    </location>
</feature>
<evidence type="ECO:0000256" key="1">
    <source>
        <dbReference type="SAM" id="MobiDB-lite"/>
    </source>
</evidence>
<reference evidence="2" key="1">
    <citation type="journal article" date="2020" name="Nature">
        <title>Giant virus diversity and host interactions through global metagenomics.</title>
        <authorList>
            <person name="Schulz F."/>
            <person name="Roux S."/>
            <person name="Paez-Espino D."/>
            <person name="Jungbluth S."/>
            <person name="Walsh D.A."/>
            <person name="Denef V.J."/>
            <person name="McMahon K.D."/>
            <person name="Konstantinidis K.T."/>
            <person name="Eloe-Fadrosh E.A."/>
            <person name="Kyrpides N.C."/>
            <person name="Woyke T."/>
        </authorList>
    </citation>
    <scope>NUCLEOTIDE SEQUENCE</scope>
    <source>
        <strain evidence="2">GVMAG-M-3300023184-68</strain>
    </source>
</reference>